<keyword evidence="2" id="KW-1133">Transmembrane helix</keyword>
<proteinExistence type="predicted"/>
<keyword evidence="4" id="KW-1185">Reference proteome</keyword>
<evidence type="ECO:0000256" key="1">
    <source>
        <dbReference type="SAM" id="MobiDB-lite"/>
    </source>
</evidence>
<dbReference type="AlphaFoldDB" id="A0A8K0SWH4"/>
<dbReference type="OrthoDB" id="3692311at2759"/>
<feature type="compositionally biased region" description="Basic and acidic residues" evidence="1">
    <location>
        <begin position="343"/>
        <end position="357"/>
    </location>
</feature>
<name>A0A8K0SWH4_9HYPO</name>
<protein>
    <submittedName>
        <fullName evidence="3">Uncharacterized protein</fullName>
    </submittedName>
</protein>
<feature type="compositionally biased region" description="Pro residues" evidence="1">
    <location>
        <begin position="314"/>
        <end position="341"/>
    </location>
</feature>
<organism evidence="3 4">
    <name type="scientific">Stachybotrys elegans</name>
    <dbReference type="NCBI Taxonomy" id="80388"/>
    <lineage>
        <taxon>Eukaryota</taxon>
        <taxon>Fungi</taxon>
        <taxon>Dikarya</taxon>
        <taxon>Ascomycota</taxon>
        <taxon>Pezizomycotina</taxon>
        <taxon>Sordariomycetes</taxon>
        <taxon>Hypocreomycetidae</taxon>
        <taxon>Hypocreales</taxon>
        <taxon>Stachybotryaceae</taxon>
        <taxon>Stachybotrys</taxon>
    </lineage>
</organism>
<dbReference type="EMBL" id="JAGPNK010000003">
    <property type="protein sequence ID" value="KAH7324672.1"/>
    <property type="molecule type" value="Genomic_DNA"/>
</dbReference>
<keyword evidence="2" id="KW-0472">Membrane</keyword>
<reference evidence="3" key="1">
    <citation type="journal article" date="2021" name="Nat. Commun.">
        <title>Genetic determinants of endophytism in the Arabidopsis root mycobiome.</title>
        <authorList>
            <person name="Mesny F."/>
            <person name="Miyauchi S."/>
            <person name="Thiergart T."/>
            <person name="Pickel B."/>
            <person name="Atanasova L."/>
            <person name="Karlsson M."/>
            <person name="Huettel B."/>
            <person name="Barry K.W."/>
            <person name="Haridas S."/>
            <person name="Chen C."/>
            <person name="Bauer D."/>
            <person name="Andreopoulos W."/>
            <person name="Pangilinan J."/>
            <person name="LaButti K."/>
            <person name="Riley R."/>
            <person name="Lipzen A."/>
            <person name="Clum A."/>
            <person name="Drula E."/>
            <person name="Henrissat B."/>
            <person name="Kohler A."/>
            <person name="Grigoriev I.V."/>
            <person name="Martin F.M."/>
            <person name="Hacquard S."/>
        </authorList>
    </citation>
    <scope>NUCLEOTIDE SEQUENCE</scope>
    <source>
        <strain evidence="3">MPI-CAGE-CH-0235</strain>
    </source>
</reference>
<dbReference type="Proteomes" id="UP000813444">
    <property type="component" value="Unassembled WGS sequence"/>
</dbReference>
<comment type="caution">
    <text evidence="3">The sequence shown here is derived from an EMBL/GenBank/DDBJ whole genome shotgun (WGS) entry which is preliminary data.</text>
</comment>
<sequence>MSDRTIERLGVSCPARSRFYVCPDSGFVGCCATDACAEPDGRCPQDRMEATSFDQYSYNMIEPQTCFDSDAQWFTCAATNPPFFGCCTINPCATGSCPLRSLRAAKLSDDREASAVFLDGLDTDSGLDGGAIAGIVIGVLAAVILIAGAVFWWLMRRKIVATDDHHAQINENLPAEVYGSGHEPSVYIPDKPPTVYSPTQTGLAAQSPYYQANISPPVPPVPSPASPYANNGGVMSPGSISSPTIGYKEMAMMAAELPATSESDRRGSNTGASMVSREQSKRTLRASYVSGVSSSAPMPEPWQPPVAELESAPVPAPPPVTRTTPAPPRIPLPRTPAPSPPAKDGRYQGHNDRSNMF</sequence>
<feature type="transmembrane region" description="Helical" evidence="2">
    <location>
        <begin position="131"/>
        <end position="154"/>
    </location>
</feature>
<feature type="region of interest" description="Disordered" evidence="1">
    <location>
        <begin position="258"/>
        <end position="357"/>
    </location>
</feature>
<feature type="compositionally biased region" description="Polar residues" evidence="1">
    <location>
        <begin position="268"/>
        <end position="277"/>
    </location>
</feature>
<evidence type="ECO:0000313" key="4">
    <source>
        <dbReference type="Proteomes" id="UP000813444"/>
    </source>
</evidence>
<accession>A0A8K0SWH4</accession>
<gene>
    <name evidence="3" type="ORF">B0I35DRAFT_406454</name>
</gene>
<evidence type="ECO:0000313" key="3">
    <source>
        <dbReference type="EMBL" id="KAH7324672.1"/>
    </source>
</evidence>
<keyword evidence="2" id="KW-0812">Transmembrane</keyword>
<dbReference type="CDD" id="cd12087">
    <property type="entry name" value="TM_EGFR-like"/>
    <property type="match status" value="1"/>
</dbReference>
<evidence type="ECO:0000256" key="2">
    <source>
        <dbReference type="SAM" id="Phobius"/>
    </source>
</evidence>